<keyword evidence="3" id="KW-1185">Reference proteome</keyword>
<protein>
    <submittedName>
        <fullName evidence="2">Glycosyl transferase family 2</fullName>
    </submittedName>
</protein>
<evidence type="ECO:0000313" key="3">
    <source>
        <dbReference type="Proteomes" id="UP000295388"/>
    </source>
</evidence>
<name>A0A4R6JBY3_9ACTN</name>
<organism evidence="2 3">
    <name type="scientific">Kribbella caucasensis</name>
    <dbReference type="NCBI Taxonomy" id="2512215"/>
    <lineage>
        <taxon>Bacteria</taxon>
        <taxon>Bacillati</taxon>
        <taxon>Actinomycetota</taxon>
        <taxon>Actinomycetes</taxon>
        <taxon>Propionibacteriales</taxon>
        <taxon>Kribbellaceae</taxon>
        <taxon>Kribbella</taxon>
    </lineage>
</organism>
<evidence type="ECO:0000259" key="1">
    <source>
        <dbReference type="Pfam" id="PF00535"/>
    </source>
</evidence>
<comment type="caution">
    <text evidence="2">The sequence shown here is derived from an EMBL/GenBank/DDBJ whole genome shotgun (WGS) entry which is preliminary data.</text>
</comment>
<dbReference type="Gene3D" id="3.90.550.10">
    <property type="entry name" value="Spore Coat Polysaccharide Biosynthesis Protein SpsA, Chain A"/>
    <property type="match status" value="1"/>
</dbReference>
<keyword evidence="2" id="KW-0808">Transferase</keyword>
<dbReference type="EMBL" id="SNWQ01000033">
    <property type="protein sequence ID" value="TDO33283.1"/>
    <property type="molecule type" value="Genomic_DNA"/>
</dbReference>
<feature type="domain" description="Glycosyltransferase 2-like" evidence="1">
    <location>
        <begin position="5"/>
        <end position="118"/>
    </location>
</feature>
<proteinExistence type="predicted"/>
<reference evidence="2 3" key="1">
    <citation type="submission" date="2019-03" db="EMBL/GenBank/DDBJ databases">
        <title>Genomic Encyclopedia of Type Strains, Phase III (KMG-III): the genomes of soil and plant-associated and newly described type strains.</title>
        <authorList>
            <person name="Whitman W."/>
        </authorList>
    </citation>
    <scope>NUCLEOTIDE SEQUENCE [LARGE SCALE GENOMIC DNA]</scope>
    <source>
        <strain evidence="2 3">VKM Ac-2527</strain>
    </source>
</reference>
<dbReference type="CDD" id="cd00761">
    <property type="entry name" value="Glyco_tranf_GTA_type"/>
    <property type="match status" value="1"/>
</dbReference>
<gene>
    <name evidence="2" type="ORF">EV643_13381</name>
</gene>
<dbReference type="Proteomes" id="UP000295388">
    <property type="component" value="Unassembled WGS sequence"/>
</dbReference>
<dbReference type="AlphaFoldDB" id="A0A4R6JBY3"/>
<dbReference type="RefSeq" id="WP_166665749.1">
    <property type="nucleotide sequence ID" value="NZ_SNWQ01000033.1"/>
</dbReference>
<dbReference type="GO" id="GO:0016740">
    <property type="term" value="F:transferase activity"/>
    <property type="evidence" value="ECO:0007669"/>
    <property type="project" value="UniProtKB-KW"/>
</dbReference>
<sequence length="274" mass="29654">MPTLSLITAVHPSGADFLAETIDHLRRQVLPLGWTLEWLVQEDGTDPQLQHHFDEFPEVSFEANRGQYGPALTRNIALTRAAGELTAVLDQDDVLLPGALARLIAHFDDPSVTWAAGQADDLLPDGSRQAYESALPPGVIPPGAVNDWAAANGGVWPIQLAGLMVRTQALRSVGGWGTGPGHEDATMFVALSEHSTGYNDPAVLWLYRQHEGQMTQHAGPYRRGDGKLMALQRLHALRNPSAPPLPKTDVTFIQAAAGQKFPSGWWRAEDSPGT</sequence>
<dbReference type="Pfam" id="PF00535">
    <property type="entry name" value="Glycos_transf_2"/>
    <property type="match status" value="1"/>
</dbReference>
<dbReference type="InterPro" id="IPR001173">
    <property type="entry name" value="Glyco_trans_2-like"/>
</dbReference>
<accession>A0A4R6JBY3</accession>
<dbReference type="SUPFAM" id="SSF53448">
    <property type="entry name" value="Nucleotide-diphospho-sugar transferases"/>
    <property type="match status" value="1"/>
</dbReference>
<evidence type="ECO:0000313" key="2">
    <source>
        <dbReference type="EMBL" id="TDO33283.1"/>
    </source>
</evidence>
<dbReference type="InterPro" id="IPR029044">
    <property type="entry name" value="Nucleotide-diphossugar_trans"/>
</dbReference>